<dbReference type="Proteomes" id="UP000008281">
    <property type="component" value="Unassembled WGS sequence"/>
</dbReference>
<dbReference type="InterPro" id="IPR011333">
    <property type="entry name" value="SKP1/BTB/POZ_sf"/>
</dbReference>
<evidence type="ECO:0000313" key="3">
    <source>
        <dbReference type="Proteomes" id="UP000008281"/>
    </source>
</evidence>
<dbReference type="SMART" id="SM00225">
    <property type="entry name" value="BTB"/>
    <property type="match status" value="1"/>
</dbReference>
<dbReference type="AlphaFoldDB" id="E3MZQ2"/>
<dbReference type="PANTHER" id="PTHR22744">
    <property type="entry name" value="HELIX LOOP HELIX PROTEIN 21-RELATED"/>
    <property type="match status" value="1"/>
</dbReference>
<evidence type="ECO:0000313" key="2">
    <source>
        <dbReference type="EMBL" id="EFP13032.1"/>
    </source>
</evidence>
<accession>E3MZQ2</accession>
<feature type="domain" description="BTB" evidence="1">
    <location>
        <begin position="136"/>
        <end position="203"/>
    </location>
</feature>
<proteinExistence type="predicted"/>
<dbReference type="PROSITE" id="PS50097">
    <property type="entry name" value="BTB"/>
    <property type="match status" value="1"/>
</dbReference>
<dbReference type="SUPFAM" id="SSF54695">
    <property type="entry name" value="POZ domain"/>
    <property type="match status" value="1"/>
</dbReference>
<dbReference type="OrthoDB" id="6130897at2759"/>
<dbReference type="HOGENOM" id="CLU_036654_0_1_1"/>
<dbReference type="InterPro" id="IPR000210">
    <property type="entry name" value="BTB/POZ_dom"/>
</dbReference>
<dbReference type="CDD" id="cd01165">
    <property type="entry name" value="BTB_POZ"/>
    <property type="match status" value="1"/>
</dbReference>
<keyword evidence="3" id="KW-1185">Reference proteome</keyword>
<protein>
    <recommendedName>
        <fullName evidence="1">BTB domain-containing protein</fullName>
    </recommendedName>
</protein>
<dbReference type="eggNOG" id="ENOG502RFNH">
    <property type="taxonomic scope" value="Eukaryota"/>
</dbReference>
<dbReference type="STRING" id="31234.E3MZQ2"/>
<dbReference type="Pfam" id="PF00651">
    <property type="entry name" value="BTB"/>
    <property type="match status" value="1"/>
</dbReference>
<dbReference type="PANTHER" id="PTHR22744:SF14">
    <property type="entry name" value="BTB DOMAIN-CONTAINING PROTEIN-RELATED"/>
    <property type="match status" value="1"/>
</dbReference>
<organism evidence="3">
    <name type="scientific">Caenorhabditis remanei</name>
    <name type="common">Caenorhabditis vulgaris</name>
    <dbReference type="NCBI Taxonomy" id="31234"/>
    <lineage>
        <taxon>Eukaryota</taxon>
        <taxon>Metazoa</taxon>
        <taxon>Ecdysozoa</taxon>
        <taxon>Nematoda</taxon>
        <taxon>Chromadorea</taxon>
        <taxon>Rhabditida</taxon>
        <taxon>Rhabditina</taxon>
        <taxon>Rhabditomorpha</taxon>
        <taxon>Rhabditoidea</taxon>
        <taxon>Rhabditidae</taxon>
        <taxon>Peloderinae</taxon>
        <taxon>Caenorhabditis</taxon>
    </lineage>
</organism>
<evidence type="ECO:0000259" key="1">
    <source>
        <dbReference type="PROSITE" id="PS50097"/>
    </source>
</evidence>
<dbReference type="InParanoid" id="E3MZQ2"/>
<sequence>MWGAAIEYKSGKCNMDSNTKVLESKSHKGIKCIWTGSIYYSFSKYNFKWKFYWDELKSQGVDKLTGHITVFSVNNECTAIKMNVELTENNQEFTKEFGYDCTTYDTFYYEYSLTPHYAPIIEKPSYEKMFAPSDQNDTILIVDGKKLHVNKTFLSYHSEFFRALFSSNFKEGQMDEIPIGDVSFKDFALLLSTFYPKPVFPSDESVEMILKLARRFLVSFAVISAEHHLMNNLKINIEKMLCLADEYGMSTLLEKCIRELNTMEKAKKLKQSETYDQLSAETKLKVYERLVDSS</sequence>
<dbReference type="FunCoup" id="E3MZQ2">
    <property type="interactions" value="27"/>
</dbReference>
<reference evidence="2" key="1">
    <citation type="submission" date="2007-07" db="EMBL/GenBank/DDBJ databases">
        <title>PCAP assembly of the Caenorhabditis remanei genome.</title>
        <authorList>
            <consortium name="The Caenorhabditis remanei Sequencing Consortium"/>
            <person name="Wilson R.K."/>
        </authorList>
    </citation>
    <scope>NUCLEOTIDE SEQUENCE [LARGE SCALE GENOMIC DNA]</scope>
    <source>
        <strain evidence="2">PB4641</strain>
    </source>
</reference>
<name>E3MZQ2_CAERE</name>
<dbReference type="Gene3D" id="3.30.710.10">
    <property type="entry name" value="Potassium Channel Kv1.1, Chain A"/>
    <property type="match status" value="1"/>
</dbReference>
<gene>
    <name evidence="2" type="ORF">CRE_06887</name>
</gene>
<dbReference type="EMBL" id="DS268501">
    <property type="protein sequence ID" value="EFP13032.1"/>
    <property type="molecule type" value="Genomic_DNA"/>
</dbReference>